<dbReference type="AlphaFoldDB" id="A0A0B2URQ4"/>
<keyword evidence="1" id="KW-0472">Membrane</keyword>
<dbReference type="OrthoDB" id="39591at2759"/>
<dbReference type="Proteomes" id="UP000031036">
    <property type="component" value="Unassembled WGS sequence"/>
</dbReference>
<keyword evidence="1" id="KW-0812">Transmembrane</keyword>
<evidence type="ECO:0000256" key="1">
    <source>
        <dbReference type="SAM" id="Phobius"/>
    </source>
</evidence>
<organism evidence="2 3">
    <name type="scientific">Toxocara canis</name>
    <name type="common">Canine roundworm</name>
    <dbReference type="NCBI Taxonomy" id="6265"/>
    <lineage>
        <taxon>Eukaryota</taxon>
        <taxon>Metazoa</taxon>
        <taxon>Ecdysozoa</taxon>
        <taxon>Nematoda</taxon>
        <taxon>Chromadorea</taxon>
        <taxon>Rhabditida</taxon>
        <taxon>Spirurina</taxon>
        <taxon>Ascaridomorpha</taxon>
        <taxon>Ascaridoidea</taxon>
        <taxon>Toxocaridae</taxon>
        <taxon>Toxocara</taxon>
    </lineage>
</organism>
<dbReference type="EMBL" id="JPKZ01014295">
    <property type="protein sequence ID" value="KHN71914.1"/>
    <property type="molecule type" value="Genomic_DNA"/>
</dbReference>
<gene>
    <name evidence="2" type="ORF">Tcan_18685</name>
</gene>
<protein>
    <submittedName>
        <fullName evidence="2">Uncharacterized protein</fullName>
    </submittedName>
</protein>
<evidence type="ECO:0000313" key="3">
    <source>
        <dbReference type="Proteomes" id="UP000031036"/>
    </source>
</evidence>
<comment type="caution">
    <text evidence="2">The sequence shown here is derived from an EMBL/GenBank/DDBJ whole genome shotgun (WGS) entry which is preliminary data.</text>
</comment>
<evidence type="ECO:0000313" key="2">
    <source>
        <dbReference type="EMBL" id="KHN71914.1"/>
    </source>
</evidence>
<reference evidence="2 3" key="1">
    <citation type="submission" date="2014-11" db="EMBL/GenBank/DDBJ databases">
        <title>Genetic blueprint of the zoonotic pathogen Toxocara canis.</title>
        <authorList>
            <person name="Zhu X.-Q."/>
            <person name="Korhonen P.K."/>
            <person name="Cai H."/>
            <person name="Young N.D."/>
            <person name="Nejsum P."/>
            <person name="von Samson-Himmelstjerna G."/>
            <person name="Boag P.R."/>
            <person name="Tan P."/>
            <person name="Li Q."/>
            <person name="Min J."/>
            <person name="Yang Y."/>
            <person name="Wang X."/>
            <person name="Fang X."/>
            <person name="Hall R.S."/>
            <person name="Hofmann A."/>
            <person name="Sternberg P.W."/>
            <person name="Jex A.R."/>
            <person name="Gasser R.B."/>
        </authorList>
    </citation>
    <scope>NUCLEOTIDE SEQUENCE [LARGE SCALE GENOMIC DNA]</scope>
    <source>
        <strain evidence="2">PN_DK_2014</strain>
    </source>
</reference>
<sequence>MSLVSNQCSVRDSSTMDECFELLQYAISSEVKETKTRFFSYDPLRELVDRLKEKLETCGWEVSEVSCEDLTQENVPSTSIAEGENENVIDTRIRFSALLNLLFDKLSSAVKQVSERSSDSTTVLSVERMATLTSALQFYVPTAILPYIDEGVTFAVEQRCTFVKYWQPLRVSNNFRKKQVVNWHSVLNEVCFAFMPFFMLVLSIPYFLPYGSYF</sequence>
<name>A0A0B2URQ4_TOXCA</name>
<feature type="transmembrane region" description="Helical" evidence="1">
    <location>
        <begin position="186"/>
        <end position="208"/>
    </location>
</feature>
<accession>A0A0B2URQ4</accession>
<proteinExistence type="predicted"/>
<keyword evidence="3" id="KW-1185">Reference proteome</keyword>
<keyword evidence="1" id="KW-1133">Transmembrane helix</keyword>